<keyword evidence="2" id="KW-1185">Reference proteome</keyword>
<accession>A0A848H948</accession>
<keyword evidence="1" id="KW-0067">ATP-binding</keyword>
<comment type="caution">
    <text evidence="1">The sequence shown here is derived from an EMBL/GenBank/DDBJ whole genome shotgun (WGS) entry which is preliminary data.</text>
</comment>
<protein>
    <submittedName>
        <fullName evidence="1">ATP-binding protein</fullName>
    </submittedName>
</protein>
<organism evidence="1 2">
    <name type="scientific">Ramlibacter agri</name>
    <dbReference type="NCBI Taxonomy" id="2728837"/>
    <lineage>
        <taxon>Bacteria</taxon>
        <taxon>Pseudomonadati</taxon>
        <taxon>Pseudomonadota</taxon>
        <taxon>Betaproteobacteria</taxon>
        <taxon>Burkholderiales</taxon>
        <taxon>Comamonadaceae</taxon>
        <taxon>Ramlibacter</taxon>
    </lineage>
</organism>
<keyword evidence="1" id="KW-0547">Nucleotide-binding</keyword>
<gene>
    <name evidence="1" type="ORF">HHL11_19480</name>
</gene>
<evidence type="ECO:0000313" key="2">
    <source>
        <dbReference type="Proteomes" id="UP000541185"/>
    </source>
</evidence>
<dbReference type="EMBL" id="JABBFX010000002">
    <property type="protein sequence ID" value="NML45940.1"/>
    <property type="molecule type" value="Genomic_DNA"/>
</dbReference>
<dbReference type="GO" id="GO:0005524">
    <property type="term" value="F:ATP binding"/>
    <property type="evidence" value="ECO:0007669"/>
    <property type="project" value="UniProtKB-KW"/>
</dbReference>
<name>A0A848H948_9BURK</name>
<proteinExistence type="predicted"/>
<dbReference type="RefSeq" id="WP_169420242.1">
    <property type="nucleotide sequence ID" value="NZ_JABBFX010000002.1"/>
</dbReference>
<dbReference type="Proteomes" id="UP000541185">
    <property type="component" value="Unassembled WGS sequence"/>
</dbReference>
<sequence length="1379" mass="151092">MSTINFKNIRATPKSQHDSFEALATLLFQRTFPAVAGSEFTSLRGDGGDGGVEAYFKELSGAVHGVQAKYFFKLGDGEFGQIKDSLKTALQNYPELRSYSIYVPFDLTGRKAAGKLGKSETEKFEHWKQAQEAAAFKAGKPLQIELIGATKCRGQLLSLDHHGGLRRYWFDDSTLTDGTIRSCLAAAQAFAGPRYTETLDVNTAAHLALDFFGGTGDVQAWVLPQLKSLRAAFSYLAGGLGEVVTVLNPDEQSRATEHVARVRAGLRELVIGNAPADAPAKLLASANALQPLMEAAEAMHYAEFCAKHGADKDTPGFRQWHASYQLDFPAANLDRSRDAQKAIAELRQALDSPAIQATRAQSLLLVGPAGIGKTHAIVSAAERRFAMGAYSLVLFGDDFDGPTPWEVIRSKLGFGSNVGRGELFECLDAAATAQGYPVVVFIDALNEGPMGGKWKDRLPEFLSQVRAYPGIKVCVSTRDTYKDVVVDSRFPGYAFKHPGFRGREFEALQDFAASYGLDAEITPLFSEETANPLFLHLACRTLQAQGVRSLDLTLPGFLGLFEGYLELCEQRVRGRLPLASPGNIVRKALLALAQSMSAASGITWVEACRAVDPVLQGEATAASFLQELHKEGLLIVTQAAGDDYLVRFGYQRYGDVLRCLQLVQVASASGALDVTSLASQLAACDDGLLEASAYVLPEAANIELTQLGLPKDRTYPAFIQGIVWRTKSSIGIDAEAAFGDALGTPSWPKVLETSLKVSLVPDHLLNASWLDTTLRRQAAPTREGFLWNALDESYDDSGVVSSLVEAGLRSNLSAWPVESRRLAGVAVGWLTSSPDRRVRDQSTKGLARLLGADTDLAAHVARHFDDCDDEYILESVSSAIYCACLLARPTARGQFASALDALLSPGYDRGNQVIRDNINLLAEAIGRANLAGPTLVRLAAFPTRTTLPASWPTEAQAKALLVHGAVVANMDFIPGTMQPDFWQYEVKSEVRRFDLKAAGIGEKELAFWMMVEIQRLGFPGASNACLAYDSTMARRHGQERGRPGYAERIGKKYSWIALHRLVALLSDNLAPRKDLGGEAPDPGALKYALRLRKADITDVRDIRPRPAYPDDLLPSPDYAFPRDGDDRKWLDRQDLTPHEECLIRTGTDGTEWFALSLSAESDEKLLQDDDNVPYRRITMDFWTVFAPAAPSFDANREVIEQELYQNAPSSYRAYFAEYPREAACEYCLEYGEVSMRDGEMVHSLMTLARGNEWDSDYSWKGRAESLDVPTKALIDGLQLHWDQHSGWLDEHGELAAFDVRKDNRSALFLRKTLLDKYLLDAGQVLYARQFVYRGTVGGYGGSKAPSLDVDTVVIYRPGQGVVLLDEKPQVYEPDAADGD</sequence>
<evidence type="ECO:0000313" key="1">
    <source>
        <dbReference type="EMBL" id="NML45940.1"/>
    </source>
</evidence>
<reference evidence="1 2" key="1">
    <citation type="submission" date="2020-04" db="EMBL/GenBank/DDBJ databases">
        <title>Ramlibacter sp. G-1-2-2 isolated from soil.</title>
        <authorList>
            <person name="Dahal R.H."/>
        </authorList>
    </citation>
    <scope>NUCLEOTIDE SEQUENCE [LARGE SCALE GENOMIC DNA]</scope>
    <source>
        <strain evidence="1 2">G-1-2-2</strain>
    </source>
</reference>
<dbReference type="SUPFAM" id="SSF52540">
    <property type="entry name" value="P-loop containing nucleoside triphosphate hydrolases"/>
    <property type="match status" value="1"/>
</dbReference>
<dbReference type="CDD" id="cd00009">
    <property type="entry name" value="AAA"/>
    <property type="match status" value="1"/>
</dbReference>
<dbReference type="InterPro" id="IPR027417">
    <property type="entry name" value="P-loop_NTPase"/>
</dbReference>